<evidence type="ECO:0000256" key="4">
    <source>
        <dbReference type="ARBA" id="ARBA00022525"/>
    </source>
</evidence>
<keyword evidence="3 6" id="KW-0713">Self-incompatibility</keyword>
<dbReference type="PANTHER" id="PTHR31232">
    <property type="match status" value="1"/>
</dbReference>
<evidence type="ECO:0000313" key="7">
    <source>
        <dbReference type="EMBL" id="CAK7342113.1"/>
    </source>
</evidence>
<organism evidence="7 8">
    <name type="scientific">Dovyalis caffra</name>
    <dbReference type="NCBI Taxonomy" id="77055"/>
    <lineage>
        <taxon>Eukaryota</taxon>
        <taxon>Viridiplantae</taxon>
        <taxon>Streptophyta</taxon>
        <taxon>Embryophyta</taxon>
        <taxon>Tracheophyta</taxon>
        <taxon>Spermatophyta</taxon>
        <taxon>Magnoliopsida</taxon>
        <taxon>eudicotyledons</taxon>
        <taxon>Gunneridae</taxon>
        <taxon>Pentapetalae</taxon>
        <taxon>rosids</taxon>
        <taxon>fabids</taxon>
        <taxon>Malpighiales</taxon>
        <taxon>Salicaceae</taxon>
        <taxon>Flacourtieae</taxon>
        <taxon>Dovyalis</taxon>
    </lineage>
</organism>
<keyword evidence="8" id="KW-1185">Reference proteome</keyword>
<accession>A0AAV1S1W3</accession>
<keyword evidence="5 6" id="KW-0732">Signal</keyword>
<gene>
    <name evidence="7" type="ORF">DCAF_LOCUS16625</name>
</gene>
<dbReference type="Proteomes" id="UP001314170">
    <property type="component" value="Unassembled WGS sequence"/>
</dbReference>
<keyword evidence="4 6" id="KW-0964">Secreted</keyword>
<evidence type="ECO:0000313" key="8">
    <source>
        <dbReference type="Proteomes" id="UP001314170"/>
    </source>
</evidence>
<name>A0AAV1S1W3_9ROSI</name>
<dbReference type="InterPro" id="IPR010264">
    <property type="entry name" value="Self-incomp_S1"/>
</dbReference>
<dbReference type="AlphaFoldDB" id="A0AAV1S1W3"/>
<evidence type="ECO:0000256" key="5">
    <source>
        <dbReference type="ARBA" id="ARBA00022729"/>
    </source>
</evidence>
<feature type="signal peptide" evidence="6">
    <location>
        <begin position="1"/>
        <end position="31"/>
    </location>
</feature>
<dbReference type="EMBL" id="CAWUPB010001160">
    <property type="protein sequence ID" value="CAK7342113.1"/>
    <property type="molecule type" value="Genomic_DNA"/>
</dbReference>
<sequence length="157" mass="17494">MSSPANIKCSPLPFVVALAAMMSLFISPCGGQVVVPVFQKYNVHIVNGLSQNKTLLVHCKSKDDDLGVHNLAVGLEFRWSFKVNAFSTTLFWCYLGPSNDSHAAFTAFKDKEKITDSCDDDNNCFWIAKDDGVYLRNIPGKIDVKKFTWEAGRLNIK</sequence>
<dbReference type="PANTHER" id="PTHR31232:SF156">
    <property type="entry name" value="PLANT SELF-INCOMPATIBILITY PROTEIN S1 FAMILY-RELATED"/>
    <property type="match status" value="1"/>
</dbReference>
<evidence type="ECO:0000256" key="3">
    <source>
        <dbReference type="ARBA" id="ARBA00022471"/>
    </source>
</evidence>
<protein>
    <recommendedName>
        <fullName evidence="6">S-protein homolog</fullName>
    </recommendedName>
</protein>
<evidence type="ECO:0000256" key="1">
    <source>
        <dbReference type="ARBA" id="ARBA00004613"/>
    </source>
</evidence>
<evidence type="ECO:0000256" key="2">
    <source>
        <dbReference type="ARBA" id="ARBA00005581"/>
    </source>
</evidence>
<proteinExistence type="inferred from homology"/>
<feature type="chain" id="PRO_5043090783" description="S-protein homolog" evidence="6">
    <location>
        <begin position="32"/>
        <end position="157"/>
    </location>
</feature>
<dbReference type="Pfam" id="PF05938">
    <property type="entry name" value="Self-incomp_S1"/>
    <property type="match status" value="1"/>
</dbReference>
<dbReference type="GO" id="GO:0060320">
    <property type="term" value="P:rejection of self pollen"/>
    <property type="evidence" value="ECO:0007669"/>
    <property type="project" value="UniProtKB-KW"/>
</dbReference>
<comment type="subcellular location">
    <subcellularLocation>
        <location evidence="1 6">Secreted</location>
    </subcellularLocation>
</comment>
<comment type="similarity">
    <text evidence="2 6">Belongs to the plant self-incompatibility (S1) protein family.</text>
</comment>
<evidence type="ECO:0000256" key="6">
    <source>
        <dbReference type="RuleBase" id="RU367044"/>
    </source>
</evidence>
<reference evidence="7 8" key="1">
    <citation type="submission" date="2024-01" db="EMBL/GenBank/DDBJ databases">
        <authorList>
            <person name="Waweru B."/>
        </authorList>
    </citation>
    <scope>NUCLEOTIDE SEQUENCE [LARGE SCALE GENOMIC DNA]</scope>
</reference>
<dbReference type="GO" id="GO:0005576">
    <property type="term" value="C:extracellular region"/>
    <property type="evidence" value="ECO:0007669"/>
    <property type="project" value="UniProtKB-SubCell"/>
</dbReference>
<comment type="caution">
    <text evidence="7">The sequence shown here is derived from an EMBL/GenBank/DDBJ whole genome shotgun (WGS) entry which is preliminary data.</text>
</comment>